<reference evidence="2" key="1">
    <citation type="journal article" date="2018" name="BMC Genomics">
        <title>Genomic insights into host adaptation between the wheat stripe rust pathogen (Puccinia striiformis f. sp. tritici) and the barley stripe rust pathogen (Puccinia striiformis f. sp. hordei).</title>
        <authorList>
            <person name="Xia C."/>
            <person name="Wang M."/>
            <person name="Yin C."/>
            <person name="Cornejo O.E."/>
            <person name="Hulbert S.H."/>
            <person name="Chen X."/>
        </authorList>
    </citation>
    <scope>NUCLEOTIDE SEQUENCE [LARGE SCALE GENOMIC DNA]</scope>
    <source>
        <strain evidence="2">93-210</strain>
    </source>
</reference>
<sequence>MSARSDLLAGMSRPSSSGSRSGHRAKPFASLMASTYRPSDSEVNNGHQAKKPPRSMAGTLPVILDIDPSGDRVIAAAVLEPSNKQRSDLPDDSALELAERKAQLVSLENDSNEIKNQIALLKADPRERNFVLESELKQMLDAIKIPVQDRVFHLHGLSLFTSIISNPNIKNVVHAYSALKRPCSDSLEPATARILSDKHLPATGGQDRRSRRSSWSFKSEGAVTSPPVFLGGNLRGPAITQSPSCKHLLTAVPFQPSNAGTSSSSLRLDGLMDSNFWYGINIEREKDFTGMKSKDDGDSFFKPDVTRVSPEEHLPSTRPLVSNRHDEASPSSPTDLQPNPGGRVTQVEEIETTSGEPRRELYGDPLVIIKDIIQDHLDDGRMRIWNSLQRRLLGFEVWSSLWIRYISVDEAIFKLGFLQSVFLLSDYIHKHELLSAQLIDKIELSKLPAVMNTMQTHIQLLFRAWGHSFFDKPESVIPQIEFLATRPTLKHFHRTIGALPTHHHVYIVYAALRIITKIGPLNFDSKEASPRFHQFCSVFQQPDLLTLALEISNKLKNASETSFPQDPKQTLIVNMIQDMIQFFQDPPRTKLSDQERLEFQMGFYMLDFADKYYQPILETALLRRPENRSIFKKQLEYMRTYLKFFQSRSPDPLGYEFAQPDEPFLVVYIDMSSENDNLRQWIKQVPLTLFHHDSWLYRLGLWRPPNFNLWMGQQH</sequence>
<dbReference type="EMBL" id="CM045874">
    <property type="protein sequence ID" value="KAI7945250.1"/>
    <property type="molecule type" value="Genomic_DNA"/>
</dbReference>
<evidence type="ECO:0000313" key="2">
    <source>
        <dbReference type="Proteomes" id="UP001060170"/>
    </source>
</evidence>
<comment type="caution">
    <text evidence="1">The sequence shown here is derived from an EMBL/GenBank/DDBJ whole genome shotgun (WGS) entry which is preliminary data.</text>
</comment>
<gene>
    <name evidence="1" type="ORF">MJO28_010945</name>
</gene>
<protein>
    <submittedName>
        <fullName evidence="1">Uncharacterized protein</fullName>
    </submittedName>
</protein>
<organism evidence="1 2">
    <name type="scientific">Puccinia striiformis f. sp. tritici</name>
    <dbReference type="NCBI Taxonomy" id="168172"/>
    <lineage>
        <taxon>Eukaryota</taxon>
        <taxon>Fungi</taxon>
        <taxon>Dikarya</taxon>
        <taxon>Basidiomycota</taxon>
        <taxon>Pucciniomycotina</taxon>
        <taxon>Pucciniomycetes</taxon>
        <taxon>Pucciniales</taxon>
        <taxon>Pucciniaceae</taxon>
        <taxon>Puccinia</taxon>
    </lineage>
</organism>
<reference evidence="2" key="2">
    <citation type="journal article" date="2018" name="Mol. Plant Microbe Interact.">
        <title>Genome sequence resources for the wheat stripe rust pathogen (Puccinia striiformis f. sp. tritici) and the barley stripe rust pathogen (Puccinia striiformis f. sp. hordei).</title>
        <authorList>
            <person name="Xia C."/>
            <person name="Wang M."/>
            <person name="Yin C."/>
            <person name="Cornejo O.E."/>
            <person name="Hulbert S.H."/>
            <person name="Chen X."/>
        </authorList>
    </citation>
    <scope>NUCLEOTIDE SEQUENCE [LARGE SCALE GENOMIC DNA]</scope>
    <source>
        <strain evidence="2">93-210</strain>
    </source>
</reference>
<evidence type="ECO:0000313" key="1">
    <source>
        <dbReference type="EMBL" id="KAI7945250.1"/>
    </source>
</evidence>
<accession>A0ACC0E826</accession>
<proteinExistence type="predicted"/>
<keyword evidence="2" id="KW-1185">Reference proteome</keyword>
<name>A0ACC0E826_9BASI</name>
<reference evidence="1 2" key="3">
    <citation type="journal article" date="2022" name="Microbiol. Spectr.">
        <title>Folding features and dynamics of 3D genome architecture in plant fungal pathogens.</title>
        <authorList>
            <person name="Xia C."/>
        </authorList>
    </citation>
    <scope>NUCLEOTIDE SEQUENCE [LARGE SCALE GENOMIC DNA]</scope>
    <source>
        <strain evidence="1 2">93-210</strain>
    </source>
</reference>
<dbReference type="Proteomes" id="UP001060170">
    <property type="component" value="Chromosome 10"/>
</dbReference>